<sequence length="112" mass="12174">MGTAAGFGSEDVVLIRSGMSWDPNPDSTTPVPFLHFVADGYPESWAEGMDVYHNPNATHPLDPELLPMAAHHRLTVDQQIETTSTTAWKPIGSTTSVIELSTDIPDNPDTTR</sequence>
<name>A0A370III2_9NOCA</name>
<evidence type="ECO:0000313" key="2">
    <source>
        <dbReference type="Proteomes" id="UP000254869"/>
    </source>
</evidence>
<dbReference type="EMBL" id="QQBC01000001">
    <property type="protein sequence ID" value="RDI69294.1"/>
    <property type="molecule type" value="Genomic_DNA"/>
</dbReference>
<protein>
    <submittedName>
        <fullName evidence="1">Uncharacterized protein</fullName>
    </submittedName>
</protein>
<dbReference type="RefSeq" id="WP_067991519.1">
    <property type="nucleotide sequence ID" value="NZ_QQBC01000001.1"/>
</dbReference>
<gene>
    <name evidence="1" type="ORF">DFR76_101832</name>
</gene>
<dbReference type="AlphaFoldDB" id="A0A370III2"/>
<reference evidence="1 2" key="1">
    <citation type="submission" date="2018-07" db="EMBL/GenBank/DDBJ databases">
        <title>Genomic Encyclopedia of Type Strains, Phase IV (KMG-IV): sequencing the most valuable type-strain genomes for metagenomic binning, comparative biology and taxonomic classification.</title>
        <authorList>
            <person name="Goeker M."/>
        </authorList>
    </citation>
    <scope>NUCLEOTIDE SEQUENCE [LARGE SCALE GENOMIC DNA]</scope>
    <source>
        <strain evidence="1 2">DSM 44290</strain>
    </source>
</reference>
<proteinExistence type="predicted"/>
<evidence type="ECO:0000313" key="1">
    <source>
        <dbReference type="EMBL" id="RDI69294.1"/>
    </source>
</evidence>
<keyword evidence="2" id="KW-1185">Reference proteome</keyword>
<comment type="caution">
    <text evidence="1">The sequence shown here is derived from an EMBL/GenBank/DDBJ whole genome shotgun (WGS) entry which is preliminary data.</text>
</comment>
<organism evidence="1 2">
    <name type="scientific">Nocardia pseudobrasiliensis</name>
    <dbReference type="NCBI Taxonomy" id="45979"/>
    <lineage>
        <taxon>Bacteria</taxon>
        <taxon>Bacillati</taxon>
        <taxon>Actinomycetota</taxon>
        <taxon>Actinomycetes</taxon>
        <taxon>Mycobacteriales</taxon>
        <taxon>Nocardiaceae</taxon>
        <taxon>Nocardia</taxon>
    </lineage>
</organism>
<dbReference type="Proteomes" id="UP000254869">
    <property type="component" value="Unassembled WGS sequence"/>
</dbReference>
<accession>A0A370III2</accession>